<evidence type="ECO:0000259" key="2">
    <source>
        <dbReference type="SMART" id="SM00997"/>
    </source>
</evidence>
<comment type="similarity">
    <text evidence="1">Belongs to the adenosylhomocysteinase family.</text>
</comment>
<name>X1CTM9_9ZZZZ</name>
<dbReference type="GO" id="GO:0033353">
    <property type="term" value="P:S-adenosylmethionine cycle"/>
    <property type="evidence" value="ECO:0007669"/>
    <property type="project" value="TreeGrafter"/>
</dbReference>
<dbReference type="InterPro" id="IPR036291">
    <property type="entry name" value="NAD(P)-bd_dom_sf"/>
</dbReference>
<proteinExistence type="inferred from homology"/>
<reference evidence="3" key="1">
    <citation type="journal article" date="2014" name="Front. Microbiol.">
        <title>High frequency of phylogenetically diverse reductive dehalogenase-homologous genes in deep subseafloor sedimentary metagenomes.</title>
        <authorList>
            <person name="Kawai M."/>
            <person name="Futagami T."/>
            <person name="Toyoda A."/>
            <person name="Takaki Y."/>
            <person name="Nishi S."/>
            <person name="Hori S."/>
            <person name="Arai W."/>
            <person name="Tsubouchi T."/>
            <person name="Morono Y."/>
            <person name="Uchiyama I."/>
            <person name="Ito T."/>
            <person name="Fujiyama A."/>
            <person name="Inagaki F."/>
            <person name="Takami H."/>
        </authorList>
    </citation>
    <scope>NUCLEOTIDE SEQUENCE</scope>
    <source>
        <strain evidence="3">Expedition CK06-06</strain>
    </source>
</reference>
<dbReference type="Pfam" id="PF00670">
    <property type="entry name" value="AdoHcyase_NAD"/>
    <property type="match status" value="1"/>
</dbReference>
<dbReference type="SMART" id="SM00997">
    <property type="entry name" value="AdoHcyase_NAD"/>
    <property type="match status" value="1"/>
</dbReference>
<dbReference type="GO" id="GO:0004013">
    <property type="term" value="F:adenosylhomocysteinase activity"/>
    <property type="evidence" value="ECO:0007669"/>
    <property type="project" value="TreeGrafter"/>
</dbReference>
<dbReference type="GO" id="GO:0005829">
    <property type="term" value="C:cytosol"/>
    <property type="evidence" value="ECO:0007669"/>
    <property type="project" value="TreeGrafter"/>
</dbReference>
<dbReference type="EMBL" id="BART01036457">
    <property type="protein sequence ID" value="GAH11147.1"/>
    <property type="molecule type" value="Genomic_DNA"/>
</dbReference>
<dbReference type="PANTHER" id="PTHR23420:SF0">
    <property type="entry name" value="ADENOSYLHOMOCYSTEINASE"/>
    <property type="match status" value="1"/>
</dbReference>
<gene>
    <name evidence="3" type="ORF">S01H4_61474</name>
</gene>
<evidence type="ECO:0000256" key="1">
    <source>
        <dbReference type="ARBA" id="ARBA00007122"/>
    </source>
</evidence>
<feature type="non-terminal residue" evidence="3">
    <location>
        <position position="92"/>
    </location>
</feature>
<evidence type="ECO:0000313" key="3">
    <source>
        <dbReference type="EMBL" id="GAH11147.1"/>
    </source>
</evidence>
<dbReference type="AlphaFoldDB" id="X1CTM9"/>
<accession>X1CTM9</accession>
<dbReference type="SUPFAM" id="SSF51735">
    <property type="entry name" value="NAD(P)-binding Rossmann-fold domains"/>
    <property type="match status" value="1"/>
</dbReference>
<dbReference type="InterPro" id="IPR015878">
    <property type="entry name" value="Ado_hCys_hydrolase_NAD-bd"/>
</dbReference>
<comment type="caution">
    <text evidence="3">The sequence shown here is derived from an EMBL/GenBank/DDBJ whole genome shotgun (WGS) entry which is preliminary data.</text>
</comment>
<dbReference type="PANTHER" id="PTHR23420">
    <property type="entry name" value="ADENOSYLHOMOCYSTEINASE"/>
    <property type="match status" value="1"/>
</dbReference>
<sequence>MRAKGMGAQVIITEVDPIVALEAAMEGFQVMPISEAAEVGDIFITATGDIRVIGEKHIKLMKDKTILCNTGHFNVEIDVKALEKLSKSKRKI</sequence>
<dbReference type="Gene3D" id="3.40.50.720">
    <property type="entry name" value="NAD(P)-binding Rossmann-like Domain"/>
    <property type="match status" value="1"/>
</dbReference>
<dbReference type="InterPro" id="IPR000043">
    <property type="entry name" value="Adenosylhomocysteinase-like"/>
</dbReference>
<protein>
    <recommendedName>
        <fullName evidence="2">S-adenosyl-L-homocysteine hydrolase NAD binding domain-containing protein</fullName>
    </recommendedName>
</protein>
<feature type="domain" description="S-adenosyl-L-homocysteine hydrolase NAD binding" evidence="2">
    <location>
        <begin position="1"/>
        <end position="92"/>
    </location>
</feature>
<organism evidence="3">
    <name type="scientific">marine sediment metagenome</name>
    <dbReference type="NCBI Taxonomy" id="412755"/>
    <lineage>
        <taxon>unclassified sequences</taxon>
        <taxon>metagenomes</taxon>
        <taxon>ecological metagenomes</taxon>
    </lineage>
</organism>